<dbReference type="PANTHER" id="PTHR48419:SF1">
    <property type="entry name" value="SULFOTRANSFERASE DOMAIN-CONTAINING PROTEIN"/>
    <property type="match status" value="1"/>
</dbReference>
<organism evidence="1 2">
    <name type="scientific">Streptomyces triticagri</name>
    <dbReference type="NCBI Taxonomy" id="2293568"/>
    <lineage>
        <taxon>Bacteria</taxon>
        <taxon>Bacillati</taxon>
        <taxon>Actinomycetota</taxon>
        <taxon>Actinomycetes</taxon>
        <taxon>Kitasatosporales</taxon>
        <taxon>Streptomycetaceae</taxon>
        <taxon>Streptomyces</taxon>
    </lineage>
</organism>
<evidence type="ECO:0000313" key="1">
    <source>
        <dbReference type="EMBL" id="RFU85208.1"/>
    </source>
</evidence>
<reference evidence="1 2" key="1">
    <citation type="submission" date="2018-08" db="EMBL/GenBank/DDBJ databases">
        <title>Isolation, diversity and antifungal activity of Actinobacteria from wheat.</title>
        <authorList>
            <person name="Han C."/>
        </authorList>
    </citation>
    <scope>NUCLEOTIDE SEQUENCE [LARGE SCALE GENOMIC DNA]</scope>
    <source>
        <strain evidence="1 2">NEAU-YY421</strain>
    </source>
</reference>
<evidence type="ECO:0000313" key="2">
    <source>
        <dbReference type="Proteomes" id="UP000263094"/>
    </source>
</evidence>
<dbReference type="Pfam" id="PF19798">
    <property type="entry name" value="Sulfotransfer_5"/>
    <property type="match status" value="1"/>
</dbReference>
<gene>
    <name evidence="1" type="ORF">DY218_18505</name>
</gene>
<accession>A0A372M2R2</accession>
<dbReference type="SUPFAM" id="SSF52540">
    <property type="entry name" value="P-loop containing nucleoside triphosphate hydrolases"/>
    <property type="match status" value="1"/>
</dbReference>
<protein>
    <submittedName>
        <fullName evidence="1">Sulfotransferase family protein</fullName>
    </submittedName>
</protein>
<keyword evidence="2" id="KW-1185">Reference proteome</keyword>
<dbReference type="OrthoDB" id="272985at2"/>
<dbReference type="AlphaFoldDB" id="A0A372M2R2"/>
<comment type="caution">
    <text evidence="1">The sequence shown here is derived from an EMBL/GenBank/DDBJ whole genome shotgun (WGS) entry which is preliminary data.</text>
</comment>
<name>A0A372M2R2_9ACTN</name>
<dbReference type="RefSeq" id="WP_128557169.1">
    <property type="nucleotide sequence ID" value="NZ_QUAK01000100.1"/>
</dbReference>
<dbReference type="PANTHER" id="PTHR48419">
    <property type="entry name" value="SULFOTRANSFERASE DOMAIN-CONTAINING PROTEIN"/>
    <property type="match status" value="1"/>
</dbReference>
<sequence>MNTRQPTVIAMWSPPRCRSTAFERMMMERGDVSVLHEPFNILAVKGSYELDGKVYRDQTALFDAVLEHAGAADRPLYFKDTTDYRFDGLLADPRFVTAIRHTFIIRDPAEAIASHYALNPELTADEVGFGHCWEIFDLVREATGSTPAVVHADDLVRDPAGTAARYSALTGLPHLPHALSWETGGRREWQVYSDWHQDVASSTGIRTGSGDYAETVHTNARLADLHTSQLPYYERLLAHRISPAPAAADAPSQEATV</sequence>
<dbReference type="GO" id="GO:0016740">
    <property type="term" value="F:transferase activity"/>
    <property type="evidence" value="ECO:0007669"/>
    <property type="project" value="UniProtKB-KW"/>
</dbReference>
<dbReference type="Gene3D" id="3.40.50.300">
    <property type="entry name" value="P-loop containing nucleotide triphosphate hydrolases"/>
    <property type="match status" value="1"/>
</dbReference>
<keyword evidence="1" id="KW-0808">Transferase</keyword>
<dbReference type="InterPro" id="IPR027417">
    <property type="entry name" value="P-loop_NTPase"/>
</dbReference>
<dbReference type="EMBL" id="QUAK01000100">
    <property type="protein sequence ID" value="RFU85208.1"/>
    <property type="molecule type" value="Genomic_DNA"/>
</dbReference>
<dbReference type="InterPro" id="IPR053226">
    <property type="entry name" value="Pyrrolopyrazine_biosynth_F"/>
</dbReference>
<dbReference type="Proteomes" id="UP000263094">
    <property type="component" value="Unassembled WGS sequence"/>
</dbReference>
<proteinExistence type="predicted"/>